<dbReference type="Gene3D" id="2.40.10.10">
    <property type="entry name" value="Trypsin-like serine proteases"/>
    <property type="match status" value="2"/>
</dbReference>
<comment type="caution">
    <text evidence="15">The sequence shown here is derived from an EMBL/GenBank/DDBJ whole genome shotgun (WGS) entry which is preliminary data.</text>
</comment>
<dbReference type="Pfam" id="PF08190">
    <property type="entry name" value="PIH1"/>
    <property type="match status" value="1"/>
</dbReference>
<dbReference type="InterPro" id="IPR043504">
    <property type="entry name" value="Peptidase_S1_PA_chymotrypsin"/>
</dbReference>
<evidence type="ECO:0000256" key="9">
    <source>
        <dbReference type="ARBA" id="ARBA00023180"/>
    </source>
</evidence>
<dbReference type="InterPro" id="IPR012981">
    <property type="entry name" value="PIH1_N"/>
</dbReference>
<keyword evidence="9" id="KW-0325">Glycoprotein</keyword>
<feature type="domain" description="SRCR" evidence="14">
    <location>
        <begin position="9"/>
        <end position="58"/>
    </location>
</feature>
<dbReference type="GO" id="GO:0006508">
    <property type="term" value="P:proteolysis"/>
    <property type="evidence" value="ECO:0007669"/>
    <property type="project" value="UniProtKB-KW"/>
</dbReference>
<evidence type="ECO:0000256" key="11">
    <source>
        <dbReference type="RuleBase" id="RU363034"/>
    </source>
</evidence>
<dbReference type="PROSITE" id="PS00135">
    <property type="entry name" value="TRYPSIN_SER"/>
    <property type="match status" value="1"/>
</dbReference>
<dbReference type="CDD" id="cd00190">
    <property type="entry name" value="Tryp_SPc"/>
    <property type="match status" value="1"/>
</dbReference>
<evidence type="ECO:0000256" key="12">
    <source>
        <dbReference type="SAM" id="MobiDB-lite"/>
    </source>
</evidence>
<dbReference type="AlphaFoldDB" id="A0A9D3LTR8"/>
<reference evidence="15" key="1">
    <citation type="submission" date="2021-01" db="EMBL/GenBank/DDBJ databases">
        <title>A chromosome-scale assembly of European eel, Anguilla anguilla.</title>
        <authorList>
            <person name="Henkel C."/>
            <person name="Jong-Raadsen S.A."/>
            <person name="Dufour S."/>
            <person name="Weltzien F.-A."/>
            <person name="Palstra A.P."/>
            <person name="Pelster B."/>
            <person name="Spaink H.P."/>
            <person name="Van Den Thillart G.E."/>
            <person name="Jansen H."/>
            <person name="Zahm M."/>
            <person name="Klopp C."/>
            <person name="Cedric C."/>
            <person name="Louis A."/>
            <person name="Berthelot C."/>
            <person name="Parey E."/>
            <person name="Roest Crollius H."/>
            <person name="Montfort J."/>
            <person name="Robinson-Rechavi M."/>
            <person name="Bucao C."/>
            <person name="Bouchez O."/>
            <person name="Gislard M."/>
            <person name="Lluch J."/>
            <person name="Milhes M."/>
            <person name="Lampietro C."/>
            <person name="Lopez Roques C."/>
            <person name="Donnadieu C."/>
            <person name="Braasch I."/>
            <person name="Desvignes T."/>
            <person name="Postlethwait J."/>
            <person name="Bobe J."/>
            <person name="Guiguen Y."/>
            <person name="Dirks R."/>
        </authorList>
    </citation>
    <scope>NUCLEOTIDE SEQUENCE</scope>
    <source>
        <strain evidence="15">Tag_6206</strain>
        <tissue evidence="15">Liver</tissue>
    </source>
</reference>
<dbReference type="PANTHER" id="PTHR24252">
    <property type="entry name" value="ACROSIN-RELATED"/>
    <property type="match status" value="1"/>
</dbReference>
<keyword evidence="7 11" id="KW-0720">Serine protease</keyword>
<dbReference type="InterPro" id="IPR018114">
    <property type="entry name" value="TRYPSIN_HIS"/>
</dbReference>
<evidence type="ECO:0000256" key="3">
    <source>
        <dbReference type="ARBA" id="ARBA00022525"/>
    </source>
</evidence>
<dbReference type="SMART" id="SM00020">
    <property type="entry name" value="Tryp_SPc"/>
    <property type="match status" value="1"/>
</dbReference>
<dbReference type="Pfam" id="PF18201">
    <property type="entry name" value="PIH1_CS"/>
    <property type="match status" value="1"/>
</dbReference>
<dbReference type="InterPro" id="IPR036772">
    <property type="entry name" value="SRCR-like_dom_sf"/>
</dbReference>
<keyword evidence="6 11" id="KW-0378">Hydrolase</keyword>
<dbReference type="GO" id="GO:0004252">
    <property type="term" value="F:serine-type endopeptidase activity"/>
    <property type="evidence" value="ECO:0007669"/>
    <property type="project" value="InterPro"/>
</dbReference>
<evidence type="ECO:0000259" key="14">
    <source>
        <dbReference type="PROSITE" id="PS50287"/>
    </source>
</evidence>
<evidence type="ECO:0000259" key="13">
    <source>
        <dbReference type="PROSITE" id="PS50240"/>
    </source>
</evidence>
<keyword evidence="4 11" id="KW-0645">Protease</keyword>
<proteinExistence type="inferred from homology"/>
<dbReference type="EMBL" id="JAFIRN010000013">
    <property type="protein sequence ID" value="KAG5836869.1"/>
    <property type="molecule type" value="Genomic_DNA"/>
</dbReference>
<sequence length="585" mass="64633">MIGWAHGGIFNQSGSVFYRISPENSLLEIQLEKLQTWLPVCYERWNSSLGTLVCRQLGYLRWPWQVSLYYSNRHTCGGSIITSQWIVTAAHCVHKLPQVSSWMVYAGMVTRGSAKLAQHTGYAVDKIIYNKNYNHRSHDNDIALMKLKNPLNFTVHIPDTLKEAPVPLISTKKCNSSCMYNGEISPRMLCAGYTEGKVDACQGDSGGPLVCQDDSVWRLVGVVSWGTGCAEPNHPGVYTKVAEFLGWIYEMIESLALTQTGAAFDNVQGIMSAVHGQAVDLQQASQLWSMLDEMSDNDPESYRTFIHRQLKESAEFCAPPQAYACIRTVVQEPKEGLLYINLCSWKRIPAPKGHSQPVPVVGGRLETLSDDSETYSVVDVAFNPSVLQGAQESPQERDQLHLLALSFIQQQHGLRLSQDYTLLSGRLKGTAQSMRLRLASKRQDTPSAPAPKSPSADLLSTRGAGESEDSPPIQLTPQNRTGPAKPALIQVISSTESAQPRRPRHQLSTATDADGTAKTVQLTVELPGVRSMSECQLSLSQDDVLLEVGDTYHLHLELPEAVREEEASAVFNRKKRTLSVTMPVL</sequence>
<comment type="subcellular location">
    <subcellularLocation>
        <location evidence="1">Secreted</location>
    </subcellularLocation>
</comment>
<dbReference type="PROSITE" id="PS50240">
    <property type="entry name" value="TRYPSIN_DOM"/>
    <property type="match status" value="1"/>
</dbReference>
<keyword evidence="16" id="KW-1185">Reference proteome</keyword>
<dbReference type="InterPro" id="IPR001314">
    <property type="entry name" value="Peptidase_S1A"/>
</dbReference>
<evidence type="ECO:0000256" key="4">
    <source>
        <dbReference type="ARBA" id="ARBA00022670"/>
    </source>
</evidence>
<keyword evidence="3" id="KW-0964">Secreted</keyword>
<evidence type="ECO:0000256" key="1">
    <source>
        <dbReference type="ARBA" id="ARBA00004613"/>
    </source>
</evidence>
<dbReference type="InterPro" id="IPR033116">
    <property type="entry name" value="TRYPSIN_SER"/>
</dbReference>
<dbReference type="PRINTS" id="PR00722">
    <property type="entry name" value="CHYMOTRYPSIN"/>
</dbReference>
<dbReference type="PROSITE" id="PS00134">
    <property type="entry name" value="TRYPSIN_HIS"/>
    <property type="match status" value="1"/>
</dbReference>
<evidence type="ECO:0000256" key="8">
    <source>
        <dbReference type="ARBA" id="ARBA00023157"/>
    </source>
</evidence>
<feature type="region of interest" description="Disordered" evidence="12">
    <location>
        <begin position="440"/>
        <end position="484"/>
    </location>
</feature>
<evidence type="ECO:0000256" key="7">
    <source>
        <dbReference type="ARBA" id="ARBA00022825"/>
    </source>
</evidence>
<dbReference type="Pfam" id="PF00089">
    <property type="entry name" value="Trypsin"/>
    <property type="match status" value="2"/>
</dbReference>
<feature type="domain" description="Peptidase S1" evidence="13">
    <location>
        <begin position="48"/>
        <end position="253"/>
    </location>
</feature>
<keyword evidence="8" id="KW-1015">Disulfide bond</keyword>
<protein>
    <recommendedName>
        <fullName evidence="17">SRCR domain-containing protein</fullName>
    </recommendedName>
</protein>
<evidence type="ECO:0000256" key="2">
    <source>
        <dbReference type="ARBA" id="ARBA00008511"/>
    </source>
</evidence>
<evidence type="ECO:0000256" key="5">
    <source>
        <dbReference type="ARBA" id="ARBA00022729"/>
    </source>
</evidence>
<name>A0A9D3LTR8_ANGAN</name>
<gene>
    <name evidence="15" type="ORF">ANANG_G00233270</name>
</gene>
<dbReference type="GO" id="GO:0016020">
    <property type="term" value="C:membrane"/>
    <property type="evidence" value="ECO:0007669"/>
    <property type="project" value="InterPro"/>
</dbReference>
<dbReference type="SUPFAM" id="SSF56487">
    <property type="entry name" value="SRCR-like"/>
    <property type="match status" value="1"/>
</dbReference>
<accession>A0A9D3LTR8</accession>
<dbReference type="SUPFAM" id="SSF50494">
    <property type="entry name" value="Trypsin-like serine proteases"/>
    <property type="match status" value="1"/>
</dbReference>
<dbReference type="InterPro" id="IPR041442">
    <property type="entry name" value="PIH1D1/2/3_CS-like"/>
</dbReference>
<evidence type="ECO:0000313" key="16">
    <source>
        <dbReference type="Proteomes" id="UP001044222"/>
    </source>
</evidence>
<dbReference type="FunFam" id="2.40.10.10:FF:000054">
    <property type="entry name" value="Complement C1r subcomponent"/>
    <property type="match status" value="1"/>
</dbReference>
<comment type="caution">
    <text evidence="10">Lacks conserved residue(s) required for the propagation of feature annotation.</text>
</comment>
<keyword evidence="5" id="KW-0732">Signal</keyword>
<evidence type="ECO:0000256" key="10">
    <source>
        <dbReference type="PROSITE-ProRule" id="PRU00196"/>
    </source>
</evidence>
<dbReference type="InterPro" id="IPR001190">
    <property type="entry name" value="SRCR"/>
</dbReference>
<evidence type="ECO:0008006" key="17">
    <source>
        <dbReference type="Google" id="ProtNLM"/>
    </source>
</evidence>
<dbReference type="CDD" id="cd00298">
    <property type="entry name" value="ACD_sHsps_p23-like"/>
    <property type="match status" value="1"/>
</dbReference>
<dbReference type="FunFam" id="2.40.10.10:FF:000007">
    <property type="entry name" value="Transmembrane serine protease 7"/>
    <property type="match status" value="1"/>
</dbReference>
<dbReference type="GO" id="GO:0005576">
    <property type="term" value="C:extracellular region"/>
    <property type="evidence" value="ECO:0007669"/>
    <property type="project" value="UniProtKB-SubCell"/>
</dbReference>
<comment type="similarity">
    <text evidence="2">Belongs to the PIH1 family.</text>
</comment>
<dbReference type="PANTHER" id="PTHR24252:SF27">
    <property type="entry name" value="TRANSMEMBRANE PROTEASE SERINE 3-LIKE"/>
    <property type="match status" value="1"/>
</dbReference>
<evidence type="ECO:0000313" key="15">
    <source>
        <dbReference type="EMBL" id="KAG5836869.1"/>
    </source>
</evidence>
<organism evidence="15 16">
    <name type="scientific">Anguilla anguilla</name>
    <name type="common">European freshwater eel</name>
    <name type="synonym">Muraena anguilla</name>
    <dbReference type="NCBI Taxonomy" id="7936"/>
    <lineage>
        <taxon>Eukaryota</taxon>
        <taxon>Metazoa</taxon>
        <taxon>Chordata</taxon>
        <taxon>Craniata</taxon>
        <taxon>Vertebrata</taxon>
        <taxon>Euteleostomi</taxon>
        <taxon>Actinopterygii</taxon>
        <taxon>Neopterygii</taxon>
        <taxon>Teleostei</taxon>
        <taxon>Anguilliformes</taxon>
        <taxon>Anguillidae</taxon>
        <taxon>Anguilla</taxon>
    </lineage>
</organism>
<dbReference type="Proteomes" id="UP001044222">
    <property type="component" value="Chromosome 13"/>
</dbReference>
<dbReference type="InterPro" id="IPR001254">
    <property type="entry name" value="Trypsin_dom"/>
</dbReference>
<dbReference type="PROSITE" id="PS50287">
    <property type="entry name" value="SRCR_2"/>
    <property type="match status" value="1"/>
</dbReference>
<evidence type="ECO:0000256" key="6">
    <source>
        <dbReference type="ARBA" id="ARBA00022801"/>
    </source>
</evidence>
<dbReference type="InterPro" id="IPR009003">
    <property type="entry name" value="Peptidase_S1_PA"/>
</dbReference>